<dbReference type="EMBL" id="VMNW02000025">
    <property type="protein sequence ID" value="KAA9160080.1"/>
    <property type="molecule type" value="Genomic_DNA"/>
</dbReference>
<dbReference type="InterPro" id="IPR011711">
    <property type="entry name" value="GntR_C"/>
</dbReference>
<dbReference type="SMART" id="SM00895">
    <property type="entry name" value="FCD"/>
    <property type="match status" value="1"/>
</dbReference>
<dbReference type="OrthoDB" id="9816161at2"/>
<dbReference type="Pfam" id="PF00392">
    <property type="entry name" value="GntR"/>
    <property type="match status" value="1"/>
</dbReference>
<comment type="caution">
    <text evidence="5">The sequence shown here is derived from an EMBL/GenBank/DDBJ whole genome shotgun (WGS) entry which is preliminary data.</text>
</comment>
<protein>
    <submittedName>
        <fullName evidence="5">GntR family transcriptional regulator</fullName>
    </submittedName>
</protein>
<proteinExistence type="predicted"/>
<dbReference type="SMART" id="SM00345">
    <property type="entry name" value="HTH_GNTR"/>
    <property type="match status" value="1"/>
</dbReference>
<evidence type="ECO:0000313" key="5">
    <source>
        <dbReference type="EMBL" id="KAA9160080.1"/>
    </source>
</evidence>
<evidence type="ECO:0000256" key="3">
    <source>
        <dbReference type="ARBA" id="ARBA00023163"/>
    </source>
</evidence>
<evidence type="ECO:0000256" key="2">
    <source>
        <dbReference type="ARBA" id="ARBA00023125"/>
    </source>
</evidence>
<dbReference type="RefSeq" id="WP_144749067.1">
    <property type="nucleotide sequence ID" value="NZ_VMNW02000025.1"/>
</dbReference>
<gene>
    <name evidence="5" type="ORF">FPZ12_018485</name>
</gene>
<dbReference type="Gene3D" id="1.20.120.530">
    <property type="entry name" value="GntR ligand-binding domain-like"/>
    <property type="match status" value="1"/>
</dbReference>
<dbReference type="SUPFAM" id="SSF46785">
    <property type="entry name" value="Winged helix' DNA-binding domain"/>
    <property type="match status" value="1"/>
</dbReference>
<dbReference type="SUPFAM" id="SSF48008">
    <property type="entry name" value="GntR ligand-binding domain-like"/>
    <property type="match status" value="1"/>
</dbReference>
<dbReference type="PANTHER" id="PTHR43537">
    <property type="entry name" value="TRANSCRIPTIONAL REGULATOR, GNTR FAMILY"/>
    <property type="match status" value="1"/>
</dbReference>
<keyword evidence="6" id="KW-1185">Reference proteome</keyword>
<dbReference type="Proteomes" id="UP000319769">
    <property type="component" value="Unassembled WGS sequence"/>
</dbReference>
<dbReference type="InterPro" id="IPR008920">
    <property type="entry name" value="TF_FadR/GntR_C"/>
</dbReference>
<dbReference type="Pfam" id="PF07729">
    <property type="entry name" value="FCD"/>
    <property type="match status" value="1"/>
</dbReference>
<dbReference type="GO" id="GO:0003677">
    <property type="term" value="F:DNA binding"/>
    <property type="evidence" value="ECO:0007669"/>
    <property type="project" value="UniProtKB-KW"/>
</dbReference>
<evidence type="ECO:0000313" key="6">
    <source>
        <dbReference type="Proteomes" id="UP000319769"/>
    </source>
</evidence>
<name>A0A5N0V4N0_9PSEU</name>
<dbReference type="InterPro" id="IPR036388">
    <property type="entry name" value="WH-like_DNA-bd_sf"/>
</dbReference>
<dbReference type="InterPro" id="IPR000524">
    <property type="entry name" value="Tscrpt_reg_HTH_GntR"/>
</dbReference>
<dbReference type="PANTHER" id="PTHR43537:SF24">
    <property type="entry name" value="GLUCONATE OPERON TRANSCRIPTIONAL REPRESSOR"/>
    <property type="match status" value="1"/>
</dbReference>
<dbReference type="PROSITE" id="PS50949">
    <property type="entry name" value="HTH_GNTR"/>
    <property type="match status" value="1"/>
</dbReference>
<accession>A0A5N0V4N0</accession>
<keyword evidence="1" id="KW-0805">Transcription regulation</keyword>
<dbReference type="Gene3D" id="1.10.10.10">
    <property type="entry name" value="Winged helix-like DNA-binding domain superfamily/Winged helix DNA-binding domain"/>
    <property type="match status" value="1"/>
</dbReference>
<dbReference type="AlphaFoldDB" id="A0A5N0V4N0"/>
<keyword evidence="2" id="KW-0238">DNA-binding</keyword>
<feature type="domain" description="HTH gntR-type" evidence="4">
    <location>
        <begin position="17"/>
        <end position="84"/>
    </location>
</feature>
<dbReference type="InterPro" id="IPR036390">
    <property type="entry name" value="WH_DNA-bd_sf"/>
</dbReference>
<reference evidence="5" key="1">
    <citation type="submission" date="2019-09" db="EMBL/GenBank/DDBJ databases">
        <authorList>
            <person name="Teo W.F.A."/>
            <person name="Duangmal K."/>
        </authorList>
    </citation>
    <scope>NUCLEOTIDE SEQUENCE [LARGE SCALE GENOMIC DNA]</scope>
    <source>
        <strain evidence="5">K81G1</strain>
    </source>
</reference>
<keyword evidence="3" id="KW-0804">Transcription</keyword>
<evidence type="ECO:0000256" key="1">
    <source>
        <dbReference type="ARBA" id="ARBA00023015"/>
    </source>
</evidence>
<organism evidence="5 6">
    <name type="scientific">Amycolatopsis acidicola</name>
    <dbReference type="NCBI Taxonomy" id="2596893"/>
    <lineage>
        <taxon>Bacteria</taxon>
        <taxon>Bacillati</taxon>
        <taxon>Actinomycetota</taxon>
        <taxon>Actinomycetes</taxon>
        <taxon>Pseudonocardiales</taxon>
        <taxon>Pseudonocardiaceae</taxon>
        <taxon>Amycolatopsis</taxon>
    </lineage>
</organism>
<dbReference type="GO" id="GO:0003700">
    <property type="term" value="F:DNA-binding transcription factor activity"/>
    <property type="evidence" value="ECO:0007669"/>
    <property type="project" value="InterPro"/>
</dbReference>
<sequence>MPASLPAEPADEDRSLTGTVLRARRELAAAIRRGDYRPNQRLIESELTAALDISRATLRSVLIALEQENYISLELNRSARVRQFSLEEAHGILETREILESAAAGLAAARILPEECDRLDELMASMADADRDGDAETYSRLNHEFHTLVITAARQPTLLRLLSATPYPLVVKQFHDFAVPHPRPDTMAEHRAIVAALRINDGEVAEAAMRHHIAAVRQGLALPDRAEGEGG</sequence>
<evidence type="ECO:0000259" key="4">
    <source>
        <dbReference type="PROSITE" id="PS50949"/>
    </source>
</evidence>